<dbReference type="Pfam" id="PF13041">
    <property type="entry name" value="PPR_2"/>
    <property type="match status" value="5"/>
</dbReference>
<evidence type="ECO:0000256" key="3">
    <source>
        <dbReference type="ARBA" id="ARBA00022946"/>
    </source>
</evidence>
<sequence length="862" mass="95378">MSGSPTSLVALLRRNAATPAVALRLFLHLTSASSPPPAHSTSFLSRLLAADPSTHHLLPRLLRHILSLPHPSPPLLELLAAATSSPRRVPLAFSLSVLRALPAPPTPVYNRLLLAALTESRLDLVESLYKDLLLSGAAPDVFTRNILLQALCAAGRMDLARRVFDAMPARNDFSFGILARGYCRAGRAADALQVLDAMPTINLVVCNTVVAGFCREGRADEAERLVDRMRAHGLAPNVVTFNGRISALCRAGRVLDAYRIFNDMQEAWQRGLPRPDQVTFDVMLRGFCDAGMLDEARVLVDIMRCGGFLRKVESYNRWLSGLVRNGKVGEAQELLAEMAHEGVLPNSYTYNIIVDGLCKEGKAFDVRRVEDFVRSGSMTPDVVTYTSLLRAYCSKGKTAAANRVLGEMAEKGCAPNLFTYNVLLQSLWKAGRTAEVESLLERMSEKGYSLDTASCNIIIDGLCRSGKLDMAMDIVDGMWNEGSLALGRLGGSFASLVSDSSLTKRCLPDRITYSTLMNALCKQGRFDEARKKLIEMIAKDISPDSVIYDTFIHGYCKHGKTSLAIKVLRDMEKKGCNPSTRSYNLLIWGFQEKHKSDEILDLMSEMKEKGISSDVMTYNSLIKSFCERGMVNKAMPLLDEMLQNEIVPNVTSFGLLIKAFCKLPDFSAAQRVFDVALSTCGQKEVLYCLMCTELSTCARWMEAKNILEMALEMRISIQSFPYKQIIVGLCDSSEADHAHSLLKLFIAKGHSFDPAIFMPVIDALSERGKKPDADMLSEKMMEMADRNDGNVTVSGAVTPRSGKHEQDKSPESDWHALLHRDDSARTIMKITNRVRTGWGQRGNVYGHKRKQDDDIYVLENTG</sequence>
<feature type="repeat" description="PPR" evidence="4">
    <location>
        <begin position="509"/>
        <end position="543"/>
    </location>
</feature>
<dbReference type="Pfam" id="PF12854">
    <property type="entry name" value="PPR_1"/>
    <property type="match status" value="4"/>
</dbReference>
<dbReference type="PROSITE" id="PS51375">
    <property type="entry name" value="PPR"/>
    <property type="match status" value="13"/>
</dbReference>
<dbReference type="Pfam" id="PF01535">
    <property type="entry name" value="PPR"/>
    <property type="match status" value="1"/>
</dbReference>
<name>A0AAD8R6X1_LOLMU</name>
<evidence type="ECO:0008006" key="8">
    <source>
        <dbReference type="Google" id="ProtNLM"/>
    </source>
</evidence>
<feature type="region of interest" description="Disordered" evidence="5">
    <location>
        <begin position="789"/>
        <end position="813"/>
    </location>
</feature>
<dbReference type="InterPro" id="IPR011990">
    <property type="entry name" value="TPR-like_helical_dom_sf"/>
</dbReference>
<dbReference type="PANTHER" id="PTHR47447">
    <property type="entry name" value="OS03G0856100 PROTEIN"/>
    <property type="match status" value="1"/>
</dbReference>
<keyword evidence="3" id="KW-0809">Transit peptide</keyword>
<evidence type="ECO:0000256" key="4">
    <source>
        <dbReference type="PROSITE-ProRule" id="PRU00708"/>
    </source>
</evidence>
<comment type="caution">
    <text evidence="6">The sequence shown here is derived from an EMBL/GenBank/DDBJ whole genome shotgun (WGS) entry which is preliminary data.</text>
</comment>
<proteinExistence type="inferred from homology"/>
<feature type="repeat" description="PPR" evidence="4">
    <location>
        <begin position="614"/>
        <end position="648"/>
    </location>
</feature>
<dbReference type="AlphaFoldDB" id="A0AAD8R6X1"/>
<feature type="repeat" description="PPR" evidence="4">
    <location>
        <begin position="416"/>
        <end position="450"/>
    </location>
</feature>
<feature type="repeat" description="PPR" evidence="4">
    <location>
        <begin position="311"/>
        <end position="345"/>
    </location>
</feature>
<evidence type="ECO:0000256" key="5">
    <source>
        <dbReference type="SAM" id="MobiDB-lite"/>
    </source>
</evidence>
<dbReference type="PANTHER" id="PTHR47447:SF22">
    <property type="entry name" value="TETRATRICOPEPTIDE-LIKE HELICAL DOMAIN SUPERFAMILY"/>
    <property type="match status" value="1"/>
</dbReference>
<comment type="similarity">
    <text evidence="1">Belongs to the PPR family. P subfamily.</text>
</comment>
<accession>A0AAD8R6X1</accession>
<feature type="repeat" description="PPR" evidence="4">
    <location>
        <begin position="579"/>
        <end position="613"/>
    </location>
</feature>
<evidence type="ECO:0000313" key="7">
    <source>
        <dbReference type="Proteomes" id="UP001231189"/>
    </source>
</evidence>
<dbReference type="Proteomes" id="UP001231189">
    <property type="component" value="Unassembled WGS sequence"/>
</dbReference>
<organism evidence="6 7">
    <name type="scientific">Lolium multiflorum</name>
    <name type="common">Italian ryegrass</name>
    <name type="synonym">Lolium perenne subsp. multiflorum</name>
    <dbReference type="NCBI Taxonomy" id="4521"/>
    <lineage>
        <taxon>Eukaryota</taxon>
        <taxon>Viridiplantae</taxon>
        <taxon>Streptophyta</taxon>
        <taxon>Embryophyta</taxon>
        <taxon>Tracheophyta</taxon>
        <taxon>Spermatophyta</taxon>
        <taxon>Magnoliopsida</taxon>
        <taxon>Liliopsida</taxon>
        <taxon>Poales</taxon>
        <taxon>Poaceae</taxon>
        <taxon>BOP clade</taxon>
        <taxon>Pooideae</taxon>
        <taxon>Poodae</taxon>
        <taxon>Poeae</taxon>
        <taxon>Poeae Chloroplast Group 2 (Poeae type)</taxon>
        <taxon>Loliodinae</taxon>
        <taxon>Loliinae</taxon>
        <taxon>Lolium</taxon>
    </lineage>
</organism>
<feature type="compositionally biased region" description="Basic and acidic residues" evidence="5">
    <location>
        <begin position="802"/>
        <end position="813"/>
    </location>
</feature>
<feature type="repeat" description="PPR" evidence="4">
    <location>
        <begin position="544"/>
        <end position="578"/>
    </location>
</feature>
<feature type="repeat" description="PPR" evidence="4">
    <location>
        <begin position="346"/>
        <end position="380"/>
    </location>
</feature>
<protein>
    <recommendedName>
        <fullName evidence="8">Pentatricopeptide repeat-containing protein</fullName>
    </recommendedName>
</protein>
<dbReference type="InterPro" id="IPR002885">
    <property type="entry name" value="PPR_rpt"/>
</dbReference>
<feature type="repeat" description="PPR" evidence="4">
    <location>
        <begin position="202"/>
        <end position="236"/>
    </location>
</feature>
<feature type="repeat" description="PPR" evidence="4">
    <location>
        <begin position="451"/>
        <end position="485"/>
    </location>
</feature>
<feature type="repeat" description="PPR" evidence="4">
    <location>
        <begin position="276"/>
        <end position="310"/>
    </location>
</feature>
<feature type="repeat" description="PPR" evidence="4">
    <location>
        <begin position="237"/>
        <end position="267"/>
    </location>
</feature>
<feature type="repeat" description="PPR" evidence="4">
    <location>
        <begin position="381"/>
        <end position="415"/>
    </location>
</feature>
<feature type="repeat" description="PPR" evidence="4">
    <location>
        <begin position="140"/>
        <end position="174"/>
    </location>
</feature>
<dbReference type="EMBL" id="JAUUTY010000006">
    <property type="protein sequence ID" value="KAK1614529.1"/>
    <property type="molecule type" value="Genomic_DNA"/>
</dbReference>
<keyword evidence="7" id="KW-1185">Reference proteome</keyword>
<dbReference type="NCBIfam" id="TIGR00756">
    <property type="entry name" value="PPR"/>
    <property type="match status" value="11"/>
</dbReference>
<reference evidence="6" key="1">
    <citation type="submission" date="2023-07" db="EMBL/GenBank/DDBJ databases">
        <title>A chromosome-level genome assembly of Lolium multiflorum.</title>
        <authorList>
            <person name="Chen Y."/>
            <person name="Copetti D."/>
            <person name="Kolliker R."/>
            <person name="Studer B."/>
        </authorList>
    </citation>
    <scope>NUCLEOTIDE SEQUENCE</scope>
    <source>
        <strain evidence="6">02402/16</strain>
        <tissue evidence="6">Leaf</tissue>
    </source>
</reference>
<keyword evidence="2" id="KW-0677">Repeat</keyword>
<evidence type="ECO:0000256" key="1">
    <source>
        <dbReference type="ARBA" id="ARBA00007626"/>
    </source>
</evidence>
<dbReference type="Gene3D" id="1.25.40.10">
    <property type="entry name" value="Tetratricopeptide repeat domain"/>
    <property type="match status" value="7"/>
</dbReference>
<evidence type="ECO:0000313" key="6">
    <source>
        <dbReference type="EMBL" id="KAK1614529.1"/>
    </source>
</evidence>
<evidence type="ECO:0000256" key="2">
    <source>
        <dbReference type="ARBA" id="ARBA00022737"/>
    </source>
</evidence>
<gene>
    <name evidence="6" type="ORF">QYE76_020046</name>
</gene>